<evidence type="ECO:0000256" key="10">
    <source>
        <dbReference type="ARBA" id="ARBA00022777"/>
    </source>
</evidence>
<gene>
    <name evidence="17" type="primary">thiD</name>
    <name evidence="17" type="ORF">DLJ74_13025</name>
</gene>
<evidence type="ECO:0000256" key="13">
    <source>
        <dbReference type="ARBA" id="ARBA00037917"/>
    </source>
</evidence>
<dbReference type="GO" id="GO:0005524">
    <property type="term" value="F:ATP binding"/>
    <property type="evidence" value="ECO:0007669"/>
    <property type="project" value="UniProtKB-KW"/>
</dbReference>
<dbReference type="Gene3D" id="3.40.1190.20">
    <property type="match status" value="1"/>
</dbReference>
<dbReference type="GO" id="GO:0009228">
    <property type="term" value="P:thiamine biosynthetic process"/>
    <property type="evidence" value="ECO:0007669"/>
    <property type="project" value="UniProtKB-KW"/>
</dbReference>
<dbReference type="Pfam" id="PF08543">
    <property type="entry name" value="Phos_pyr_kin"/>
    <property type="match status" value="1"/>
</dbReference>
<dbReference type="SUPFAM" id="SSF53613">
    <property type="entry name" value="Ribokinase-like"/>
    <property type="match status" value="1"/>
</dbReference>
<protein>
    <recommendedName>
        <fullName evidence="7">Hydroxymethylpyrimidine/phosphomethylpyrimidine kinase</fullName>
        <ecNumber evidence="5">2.7.1.49</ecNumber>
        <ecNumber evidence="6">2.7.4.7</ecNumber>
    </recommendedName>
    <alternativeName>
        <fullName evidence="14">Hydroxymethylpyrimidine kinase</fullName>
    </alternativeName>
    <alternativeName>
        <fullName evidence="15">Hydroxymethylpyrimidine phosphate kinase</fullName>
    </alternativeName>
</protein>
<keyword evidence="11" id="KW-0067">ATP-binding</keyword>
<dbReference type="PANTHER" id="PTHR20858">
    <property type="entry name" value="PHOSPHOMETHYLPYRIMIDINE KINASE"/>
    <property type="match status" value="1"/>
</dbReference>
<name>A0A317KWZ3_9BACI</name>
<evidence type="ECO:0000256" key="9">
    <source>
        <dbReference type="ARBA" id="ARBA00022741"/>
    </source>
</evidence>
<accession>A0A317KWZ3</accession>
<dbReference type="InterPro" id="IPR013749">
    <property type="entry name" value="PM/HMP-P_kinase-1"/>
</dbReference>
<dbReference type="GO" id="GO:0005829">
    <property type="term" value="C:cytosol"/>
    <property type="evidence" value="ECO:0007669"/>
    <property type="project" value="TreeGrafter"/>
</dbReference>
<dbReference type="PANTHER" id="PTHR20858:SF17">
    <property type="entry name" value="HYDROXYMETHYLPYRIMIDINE_PHOSPHOMETHYLPYRIMIDINE KINASE THI20-RELATED"/>
    <property type="match status" value="1"/>
</dbReference>
<evidence type="ECO:0000256" key="2">
    <source>
        <dbReference type="ARBA" id="ARBA00000565"/>
    </source>
</evidence>
<comment type="similarity">
    <text evidence="4">Belongs to the ThiD family.</text>
</comment>
<keyword evidence="9" id="KW-0547">Nucleotide-binding</keyword>
<dbReference type="CDD" id="cd01169">
    <property type="entry name" value="HMPP_kinase"/>
    <property type="match status" value="1"/>
</dbReference>
<evidence type="ECO:0000256" key="11">
    <source>
        <dbReference type="ARBA" id="ARBA00022840"/>
    </source>
</evidence>
<comment type="caution">
    <text evidence="17">The sequence shown here is derived from an EMBL/GenBank/DDBJ whole genome shotgun (WGS) entry which is preliminary data.</text>
</comment>
<evidence type="ECO:0000313" key="17">
    <source>
        <dbReference type="EMBL" id="PWU68017.1"/>
    </source>
</evidence>
<dbReference type="AlphaFoldDB" id="A0A317KWZ3"/>
<reference evidence="17 18" key="1">
    <citation type="submission" date="2018-05" db="EMBL/GenBank/DDBJ databases">
        <title>Genomic analysis of Gracilibacillus dipsosauri DD1 reveals novel features of a salt-tolerant amylase.</title>
        <authorList>
            <person name="Deutch C.E."/>
            <person name="Yang S."/>
        </authorList>
    </citation>
    <scope>NUCLEOTIDE SEQUENCE [LARGE SCALE GENOMIC DNA]</scope>
    <source>
        <strain evidence="17 18">DD1</strain>
    </source>
</reference>
<evidence type="ECO:0000256" key="7">
    <source>
        <dbReference type="ARBA" id="ARBA00019161"/>
    </source>
</evidence>
<dbReference type="EMBL" id="QGTD01000011">
    <property type="protein sequence ID" value="PWU68017.1"/>
    <property type="molecule type" value="Genomic_DNA"/>
</dbReference>
<comment type="catalytic activity">
    <reaction evidence="1">
        <text>4-amino-5-hydroxymethyl-2-methylpyrimidine + ATP = 4-amino-2-methyl-5-(phosphooxymethyl)pyrimidine + ADP + H(+)</text>
        <dbReference type="Rhea" id="RHEA:23096"/>
        <dbReference type="ChEBI" id="CHEBI:15378"/>
        <dbReference type="ChEBI" id="CHEBI:16892"/>
        <dbReference type="ChEBI" id="CHEBI:30616"/>
        <dbReference type="ChEBI" id="CHEBI:58354"/>
        <dbReference type="ChEBI" id="CHEBI:456216"/>
        <dbReference type="EC" id="2.7.1.49"/>
    </reaction>
</comment>
<dbReference type="EC" id="2.7.1.49" evidence="5"/>
<sequence>MSNQIVSAVTIAGTDPSGGAGIQADLKTFQEREVYGMSVITSVVAQNTKGVKAVEHLPIDFIEKQFDAVWEDITPHAVKTGMIATIEMMELIAKKLTNSKIPFVIDPVMIAKSGDPLMEEKSREVIRDILLPLATVVTPNVPEAEFLVGFSINSQKDTEKAAKVLVHQLGAKAAVVKGGHLDGDAKDVLYDGAQFDYFSTKRIDTPHTHGTGCTFSAAITAELAKGKSINEAVGLGKEFITDAIQHSLLLGKGNGPTNHWGYRLKGLPNRGEME</sequence>
<dbReference type="GO" id="GO:0008972">
    <property type="term" value="F:phosphomethylpyrimidine kinase activity"/>
    <property type="evidence" value="ECO:0007669"/>
    <property type="project" value="UniProtKB-EC"/>
</dbReference>
<dbReference type="Proteomes" id="UP000245624">
    <property type="component" value="Unassembled WGS sequence"/>
</dbReference>
<evidence type="ECO:0000256" key="15">
    <source>
        <dbReference type="ARBA" id="ARBA00043176"/>
    </source>
</evidence>
<dbReference type="EC" id="2.7.4.7" evidence="6"/>
<evidence type="ECO:0000313" key="18">
    <source>
        <dbReference type="Proteomes" id="UP000245624"/>
    </source>
</evidence>
<keyword evidence="18" id="KW-1185">Reference proteome</keyword>
<evidence type="ECO:0000256" key="3">
    <source>
        <dbReference type="ARBA" id="ARBA00004769"/>
    </source>
</evidence>
<dbReference type="InterPro" id="IPR029056">
    <property type="entry name" value="Ribokinase-like"/>
</dbReference>
<evidence type="ECO:0000256" key="14">
    <source>
        <dbReference type="ARBA" id="ARBA00042102"/>
    </source>
</evidence>
<comment type="pathway">
    <text evidence="13">Cofactor biosynthesis; thiamine diphosphate biosynthesis; 4-amino-2-methyl-5-diphosphomethylpyrimidine from 5-amino-1-(5-phospho-D-ribosyl)imidazole: step 2/3.</text>
</comment>
<keyword evidence="12" id="KW-0784">Thiamine biosynthesis</keyword>
<keyword evidence="10 17" id="KW-0418">Kinase</keyword>
<evidence type="ECO:0000256" key="1">
    <source>
        <dbReference type="ARBA" id="ARBA00000151"/>
    </source>
</evidence>
<evidence type="ECO:0000256" key="12">
    <source>
        <dbReference type="ARBA" id="ARBA00022977"/>
    </source>
</evidence>
<dbReference type="FunFam" id="3.40.1190.20:FF:000003">
    <property type="entry name" value="Phosphomethylpyrimidine kinase ThiD"/>
    <property type="match status" value="1"/>
</dbReference>
<evidence type="ECO:0000256" key="6">
    <source>
        <dbReference type="ARBA" id="ARBA00012963"/>
    </source>
</evidence>
<feature type="domain" description="Pyridoxamine kinase/Phosphomethylpyrimidine kinase" evidence="16">
    <location>
        <begin position="15"/>
        <end position="258"/>
    </location>
</feature>
<comment type="catalytic activity">
    <reaction evidence="2">
        <text>4-amino-2-methyl-5-(phosphooxymethyl)pyrimidine + ATP = 4-amino-2-methyl-5-(diphosphooxymethyl)pyrimidine + ADP</text>
        <dbReference type="Rhea" id="RHEA:19893"/>
        <dbReference type="ChEBI" id="CHEBI:30616"/>
        <dbReference type="ChEBI" id="CHEBI:57841"/>
        <dbReference type="ChEBI" id="CHEBI:58354"/>
        <dbReference type="ChEBI" id="CHEBI:456216"/>
        <dbReference type="EC" id="2.7.4.7"/>
    </reaction>
</comment>
<organism evidence="17 18">
    <name type="scientific">Gracilibacillus dipsosauri</name>
    <dbReference type="NCBI Taxonomy" id="178340"/>
    <lineage>
        <taxon>Bacteria</taxon>
        <taxon>Bacillati</taxon>
        <taxon>Bacillota</taxon>
        <taxon>Bacilli</taxon>
        <taxon>Bacillales</taxon>
        <taxon>Bacillaceae</taxon>
        <taxon>Gracilibacillus</taxon>
    </lineage>
</organism>
<comment type="pathway">
    <text evidence="3">Cofactor biosynthesis; thiamine diphosphate biosynthesis; 4-amino-2-methyl-5-diphosphomethylpyrimidine from 5-amino-1-(5-phospho-D-ribosyl)imidazole: step 3/3.</text>
</comment>
<dbReference type="GO" id="GO:0008902">
    <property type="term" value="F:hydroxymethylpyrimidine kinase activity"/>
    <property type="evidence" value="ECO:0007669"/>
    <property type="project" value="UniProtKB-EC"/>
</dbReference>
<dbReference type="OrthoDB" id="9810880at2"/>
<dbReference type="NCBIfam" id="TIGR00097">
    <property type="entry name" value="HMP-P_kinase"/>
    <property type="match status" value="1"/>
</dbReference>
<evidence type="ECO:0000256" key="8">
    <source>
        <dbReference type="ARBA" id="ARBA00022679"/>
    </source>
</evidence>
<dbReference type="InterPro" id="IPR004399">
    <property type="entry name" value="HMP/HMP-P_kinase_dom"/>
</dbReference>
<proteinExistence type="inferred from homology"/>
<evidence type="ECO:0000256" key="5">
    <source>
        <dbReference type="ARBA" id="ARBA00012135"/>
    </source>
</evidence>
<evidence type="ECO:0000259" key="16">
    <source>
        <dbReference type="Pfam" id="PF08543"/>
    </source>
</evidence>
<keyword evidence="8" id="KW-0808">Transferase</keyword>
<evidence type="ECO:0000256" key="4">
    <source>
        <dbReference type="ARBA" id="ARBA00009879"/>
    </source>
</evidence>
<dbReference type="RefSeq" id="WP_109984798.1">
    <property type="nucleotide sequence ID" value="NZ_QGTD01000011.1"/>
</dbReference>